<accession>G4REQ2</accession>
<sequence length="38" mass="4274">MERELAAELRHMEMLKRAKMKRFILAMKGGGSQAAEPG</sequence>
<proteinExistence type="predicted"/>
<dbReference type="KEGG" id="phl:KKY_863"/>
<dbReference type="AlphaFoldDB" id="G4REQ2"/>
<protein>
    <submittedName>
        <fullName evidence="1">Uncharacterized protein</fullName>
    </submittedName>
</protein>
<evidence type="ECO:0000313" key="2">
    <source>
        <dbReference type="Proteomes" id="UP000008850"/>
    </source>
</evidence>
<dbReference type="HOGENOM" id="CLU_3331256_0_0_5"/>
<keyword evidence="2" id="KW-1185">Reference proteome</keyword>
<evidence type="ECO:0000313" key="1">
    <source>
        <dbReference type="EMBL" id="AEQ50902.1"/>
    </source>
</evidence>
<dbReference type="EMBL" id="CP003075">
    <property type="protein sequence ID" value="AEQ50902.1"/>
    <property type="molecule type" value="Genomic_DNA"/>
</dbReference>
<name>G4REQ2_PELHB</name>
<gene>
    <name evidence="1" type="ordered locus">KKY_863</name>
</gene>
<dbReference type="Proteomes" id="UP000008850">
    <property type="component" value="Chromosome"/>
</dbReference>
<organism evidence="1 2">
    <name type="scientific">Pelagibacterium halotolerans (strain DSM 22347 / JCM 15775 / CGMCC 1.7692 / B2)</name>
    <dbReference type="NCBI Taxonomy" id="1082931"/>
    <lineage>
        <taxon>Bacteria</taxon>
        <taxon>Pseudomonadati</taxon>
        <taxon>Pseudomonadota</taxon>
        <taxon>Alphaproteobacteria</taxon>
        <taxon>Hyphomicrobiales</taxon>
        <taxon>Devosiaceae</taxon>
        <taxon>Pelagibacterium</taxon>
    </lineage>
</organism>
<reference evidence="1 2" key="1">
    <citation type="journal article" date="2012" name="J. Bacteriol.">
        <title>Complete genome sequence of Pelagibacterium halotolerans B2T.</title>
        <authorList>
            <person name="Huo Y.Y."/>
            <person name="Cheng H."/>
            <person name="Han X.F."/>
            <person name="Jiang X.W."/>
            <person name="Sun C."/>
            <person name="Zhang X.Q."/>
            <person name="Zhu X.F."/>
            <person name="Liu Y.F."/>
            <person name="Li P.F."/>
            <person name="Ni P.X."/>
            <person name="Wu M."/>
        </authorList>
    </citation>
    <scope>NUCLEOTIDE SEQUENCE [LARGE SCALE GENOMIC DNA]</scope>
    <source>
        <strain evidence="2">DSM 22347 / JCM 15775 / CGMCC 1.7692 / B2</strain>
    </source>
</reference>